<evidence type="ECO:0000313" key="1">
    <source>
        <dbReference type="EMBL" id="KOS46119.1"/>
    </source>
</evidence>
<comment type="caution">
    <text evidence="1">The sequence shown here is derived from an EMBL/GenBank/DDBJ whole genome shotgun (WGS) entry which is preliminary data.</text>
</comment>
<organism evidence="1 2">
    <name type="scientific">Penicillium nordicum</name>
    <dbReference type="NCBI Taxonomy" id="229535"/>
    <lineage>
        <taxon>Eukaryota</taxon>
        <taxon>Fungi</taxon>
        <taxon>Dikarya</taxon>
        <taxon>Ascomycota</taxon>
        <taxon>Pezizomycotina</taxon>
        <taxon>Eurotiomycetes</taxon>
        <taxon>Eurotiomycetidae</taxon>
        <taxon>Eurotiales</taxon>
        <taxon>Aspergillaceae</taxon>
        <taxon>Penicillium</taxon>
    </lineage>
</organism>
<gene>
    <name evidence="1" type="ORF">ACN38_g2923</name>
</gene>
<name>A0A0M9WIJ0_9EURO</name>
<proteinExistence type="predicted"/>
<dbReference type="Proteomes" id="UP000037696">
    <property type="component" value="Unassembled WGS sequence"/>
</dbReference>
<sequence>MWRKGHKSQLTPPLELSLLFSPTIINSAGQREFQNLLWSIFFLTQPITTSHHRHALFSSSLDHFILNPANLTWHFQSISPPQLHYNHIITRVGIIFRFVT</sequence>
<keyword evidence="2" id="KW-1185">Reference proteome</keyword>
<evidence type="ECO:0000313" key="2">
    <source>
        <dbReference type="Proteomes" id="UP000037696"/>
    </source>
</evidence>
<dbReference type="AlphaFoldDB" id="A0A0M9WIJ0"/>
<reference evidence="1 2" key="1">
    <citation type="submission" date="2015-08" db="EMBL/GenBank/DDBJ databases">
        <title>Genome sequencing of Penicillium nordicum.</title>
        <authorList>
            <person name="Nguyen H.D."/>
            <person name="Seifert K.A."/>
        </authorList>
    </citation>
    <scope>NUCLEOTIDE SEQUENCE [LARGE SCALE GENOMIC DNA]</scope>
    <source>
        <strain evidence="1 2">DAOMC 185683</strain>
    </source>
</reference>
<protein>
    <submittedName>
        <fullName evidence="1">Uncharacterized protein</fullName>
    </submittedName>
</protein>
<accession>A0A0M9WIJ0</accession>
<dbReference type="EMBL" id="LHQQ01000033">
    <property type="protein sequence ID" value="KOS46119.1"/>
    <property type="molecule type" value="Genomic_DNA"/>
</dbReference>